<name>A0A6G1K5A9_9PLEO</name>
<dbReference type="EMBL" id="MU005772">
    <property type="protein sequence ID" value="KAF2708069.1"/>
    <property type="molecule type" value="Genomic_DNA"/>
</dbReference>
<sequence length="222" mass="24920">MIFTASCLSYPQTPDDIAVYFVPAYGEQVENNFTPNTAMVRGTTPNHSSLSQPMNTKWDALTPKRTAFLQQAMCAILKNRRAASKMTCKSLEHHSMSSLQDAHERSICGRLGDWSDIYPTFPTSGASSLYTLSTQPLTTTLFTVFVQPYESMAPQNSAARKRQIKTQTGRKTKSIATTENRGVSENKPHDEREMEPEWAEQSDDHNEIEANNNDDEMMDAVQ</sequence>
<gene>
    <name evidence="2" type="ORF">K504DRAFT_534742</name>
</gene>
<evidence type="ECO:0000256" key="1">
    <source>
        <dbReference type="SAM" id="MobiDB-lite"/>
    </source>
</evidence>
<evidence type="ECO:0000313" key="3">
    <source>
        <dbReference type="Proteomes" id="UP000799428"/>
    </source>
</evidence>
<evidence type="ECO:0000313" key="2">
    <source>
        <dbReference type="EMBL" id="KAF2708069.1"/>
    </source>
</evidence>
<feature type="compositionally biased region" description="Basic and acidic residues" evidence="1">
    <location>
        <begin position="182"/>
        <end position="192"/>
    </location>
</feature>
<feature type="region of interest" description="Disordered" evidence="1">
    <location>
        <begin position="154"/>
        <end position="222"/>
    </location>
</feature>
<feature type="compositionally biased region" description="Basic residues" evidence="1">
    <location>
        <begin position="159"/>
        <end position="173"/>
    </location>
</feature>
<organism evidence="2 3">
    <name type="scientific">Pleomassaria siparia CBS 279.74</name>
    <dbReference type="NCBI Taxonomy" id="1314801"/>
    <lineage>
        <taxon>Eukaryota</taxon>
        <taxon>Fungi</taxon>
        <taxon>Dikarya</taxon>
        <taxon>Ascomycota</taxon>
        <taxon>Pezizomycotina</taxon>
        <taxon>Dothideomycetes</taxon>
        <taxon>Pleosporomycetidae</taxon>
        <taxon>Pleosporales</taxon>
        <taxon>Pleomassariaceae</taxon>
        <taxon>Pleomassaria</taxon>
    </lineage>
</organism>
<dbReference type="AlphaFoldDB" id="A0A6G1K5A9"/>
<feature type="compositionally biased region" description="Acidic residues" evidence="1">
    <location>
        <begin position="212"/>
        <end position="222"/>
    </location>
</feature>
<proteinExistence type="predicted"/>
<reference evidence="2" key="1">
    <citation type="journal article" date="2020" name="Stud. Mycol.">
        <title>101 Dothideomycetes genomes: a test case for predicting lifestyles and emergence of pathogens.</title>
        <authorList>
            <person name="Haridas S."/>
            <person name="Albert R."/>
            <person name="Binder M."/>
            <person name="Bloem J."/>
            <person name="Labutti K."/>
            <person name="Salamov A."/>
            <person name="Andreopoulos B."/>
            <person name="Baker S."/>
            <person name="Barry K."/>
            <person name="Bills G."/>
            <person name="Bluhm B."/>
            <person name="Cannon C."/>
            <person name="Castanera R."/>
            <person name="Culley D."/>
            <person name="Daum C."/>
            <person name="Ezra D."/>
            <person name="Gonzalez J."/>
            <person name="Henrissat B."/>
            <person name="Kuo A."/>
            <person name="Liang C."/>
            <person name="Lipzen A."/>
            <person name="Lutzoni F."/>
            <person name="Magnuson J."/>
            <person name="Mondo S."/>
            <person name="Nolan M."/>
            <person name="Ohm R."/>
            <person name="Pangilinan J."/>
            <person name="Park H.-J."/>
            <person name="Ramirez L."/>
            <person name="Alfaro M."/>
            <person name="Sun H."/>
            <person name="Tritt A."/>
            <person name="Yoshinaga Y."/>
            <person name="Zwiers L.-H."/>
            <person name="Turgeon B."/>
            <person name="Goodwin S."/>
            <person name="Spatafora J."/>
            <person name="Crous P."/>
            <person name="Grigoriev I."/>
        </authorList>
    </citation>
    <scope>NUCLEOTIDE SEQUENCE</scope>
    <source>
        <strain evidence="2">CBS 279.74</strain>
    </source>
</reference>
<dbReference type="Proteomes" id="UP000799428">
    <property type="component" value="Unassembled WGS sequence"/>
</dbReference>
<accession>A0A6G1K5A9</accession>
<keyword evidence="3" id="KW-1185">Reference proteome</keyword>
<protein>
    <submittedName>
        <fullName evidence="2">Uncharacterized protein</fullName>
    </submittedName>
</protein>